<gene>
    <name evidence="1" type="ORF">K488DRAFT_77814</name>
</gene>
<dbReference type="EMBL" id="MU273516">
    <property type="protein sequence ID" value="KAI0033599.1"/>
    <property type="molecule type" value="Genomic_DNA"/>
</dbReference>
<evidence type="ECO:0000313" key="1">
    <source>
        <dbReference type="EMBL" id="KAI0033599.1"/>
    </source>
</evidence>
<keyword evidence="2" id="KW-1185">Reference proteome</keyword>
<sequence length="199" mass="21997">MSISTRIGISWSGGEQHEPTDTLVLTGKSYFVDVRIKRNDKRLDWAFAGTKSSEPGPIEGQTHSAWHHTIDSRSTIPVKDEGILFPDPSDPTKTIERGSMLNPETGSVEEYEECWNDIEPPSGSIVAFLEKEDGMAMVGIIGSRRLGIGRGFAWRMEGGRMVFTEGETEGTDVAIPVGEPIEPGDKLGRWIVREYWTSA</sequence>
<accession>A0ACB8QP91</accession>
<organism evidence="1 2">
    <name type="scientific">Vararia minispora EC-137</name>
    <dbReference type="NCBI Taxonomy" id="1314806"/>
    <lineage>
        <taxon>Eukaryota</taxon>
        <taxon>Fungi</taxon>
        <taxon>Dikarya</taxon>
        <taxon>Basidiomycota</taxon>
        <taxon>Agaricomycotina</taxon>
        <taxon>Agaricomycetes</taxon>
        <taxon>Russulales</taxon>
        <taxon>Lachnocladiaceae</taxon>
        <taxon>Vararia</taxon>
    </lineage>
</organism>
<reference evidence="1" key="1">
    <citation type="submission" date="2021-02" db="EMBL/GenBank/DDBJ databases">
        <authorList>
            <consortium name="DOE Joint Genome Institute"/>
            <person name="Ahrendt S."/>
            <person name="Looney B.P."/>
            <person name="Miyauchi S."/>
            <person name="Morin E."/>
            <person name="Drula E."/>
            <person name="Courty P.E."/>
            <person name="Chicoki N."/>
            <person name="Fauchery L."/>
            <person name="Kohler A."/>
            <person name="Kuo A."/>
            <person name="Labutti K."/>
            <person name="Pangilinan J."/>
            <person name="Lipzen A."/>
            <person name="Riley R."/>
            <person name="Andreopoulos W."/>
            <person name="He G."/>
            <person name="Johnson J."/>
            <person name="Barry K.W."/>
            <person name="Grigoriev I.V."/>
            <person name="Nagy L."/>
            <person name="Hibbett D."/>
            <person name="Henrissat B."/>
            <person name="Matheny P.B."/>
            <person name="Labbe J."/>
            <person name="Martin F."/>
        </authorList>
    </citation>
    <scope>NUCLEOTIDE SEQUENCE</scope>
    <source>
        <strain evidence="1">EC-137</strain>
    </source>
</reference>
<comment type="caution">
    <text evidence="1">The sequence shown here is derived from an EMBL/GenBank/DDBJ whole genome shotgun (WGS) entry which is preliminary data.</text>
</comment>
<evidence type="ECO:0000313" key="2">
    <source>
        <dbReference type="Proteomes" id="UP000814128"/>
    </source>
</evidence>
<protein>
    <submittedName>
        <fullName evidence="1">Uncharacterized protein</fullName>
    </submittedName>
</protein>
<dbReference type="Proteomes" id="UP000814128">
    <property type="component" value="Unassembled WGS sequence"/>
</dbReference>
<reference evidence="1" key="2">
    <citation type="journal article" date="2022" name="New Phytol.">
        <title>Evolutionary transition to the ectomycorrhizal habit in the genomes of a hyperdiverse lineage of mushroom-forming fungi.</title>
        <authorList>
            <person name="Looney B."/>
            <person name="Miyauchi S."/>
            <person name="Morin E."/>
            <person name="Drula E."/>
            <person name="Courty P.E."/>
            <person name="Kohler A."/>
            <person name="Kuo A."/>
            <person name="LaButti K."/>
            <person name="Pangilinan J."/>
            <person name="Lipzen A."/>
            <person name="Riley R."/>
            <person name="Andreopoulos W."/>
            <person name="He G."/>
            <person name="Johnson J."/>
            <person name="Nolan M."/>
            <person name="Tritt A."/>
            <person name="Barry K.W."/>
            <person name="Grigoriev I.V."/>
            <person name="Nagy L.G."/>
            <person name="Hibbett D."/>
            <person name="Henrissat B."/>
            <person name="Matheny P.B."/>
            <person name="Labbe J."/>
            <person name="Martin F.M."/>
        </authorList>
    </citation>
    <scope>NUCLEOTIDE SEQUENCE</scope>
    <source>
        <strain evidence="1">EC-137</strain>
    </source>
</reference>
<name>A0ACB8QP91_9AGAM</name>
<proteinExistence type="predicted"/>